<organism evidence="1 2">
    <name type="scientific">Asaia bogorensis</name>
    <dbReference type="NCBI Taxonomy" id="91915"/>
    <lineage>
        <taxon>Bacteria</taxon>
        <taxon>Pseudomonadati</taxon>
        <taxon>Pseudomonadota</taxon>
        <taxon>Alphaproteobacteria</taxon>
        <taxon>Acetobacterales</taxon>
        <taxon>Acetobacteraceae</taxon>
        <taxon>Asaia</taxon>
    </lineage>
</organism>
<evidence type="ECO:0000313" key="2">
    <source>
        <dbReference type="Proteomes" id="UP000027583"/>
    </source>
</evidence>
<reference evidence="1 2" key="2">
    <citation type="journal article" date="2014" name="PLoS ONE">
        <title>Evolution of mitochondria reconstructed from the energy metabolism of living bacteria.</title>
        <authorList>
            <person name="Degli Esposti M."/>
            <person name="Chouaia B."/>
            <person name="Comandatore F."/>
            <person name="Crotti E."/>
            <person name="Sassera D."/>
            <person name="Lievens P.M."/>
            <person name="Daffonchio D."/>
            <person name="Bandi C."/>
        </authorList>
    </citation>
    <scope>NUCLEOTIDE SEQUENCE [LARGE SCALE GENOMIC DNA]</scope>
    <source>
        <strain evidence="1 2">SF2.1</strain>
    </source>
</reference>
<comment type="caution">
    <text evidence="1">The sequence shown here is derived from an EMBL/GenBank/DDBJ whole genome shotgun (WGS) entry which is preliminary data.</text>
</comment>
<dbReference type="EMBL" id="CBLX010000007">
    <property type="protein sequence ID" value="CDG38983.1"/>
    <property type="molecule type" value="Genomic_DNA"/>
</dbReference>
<gene>
    <name evidence="1" type="ORF">ASAP_0938</name>
</gene>
<evidence type="ECO:0000313" key="1">
    <source>
        <dbReference type="EMBL" id="CDG38983.1"/>
    </source>
</evidence>
<sequence>MIGPVNWQAGKLKESLRDMPDPDSKAQVTARSIACFQPVFGEKSGTRGGIRTPMPCGGRF</sequence>
<proteinExistence type="predicted"/>
<dbReference type="Proteomes" id="UP000027583">
    <property type="component" value="Unassembled WGS sequence"/>
</dbReference>
<name>A0A060QE53_9PROT</name>
<accession>A0A060QE53</accession>
<protein>
    <submittedName>
        <fullName evidence="1">Uncharacterized protein</fullName>
    </submittedName>
</protein>
<dbReference type="AlphaFoldDB" id="A0A060QE53"/>
<reference evidence="1 2" key="1">
    <citation type="journal article" date="2014" name="Genome Biol. Evol.">
        <title>Acetic acid bacteria genomes reveal functional traits for adaptation to life in insect guts.</title>
        <authorList>
            <person name="Chouaia B."/>
            <person name="Gaiarsa S."/>
            <person name="Crotti E."/>
            <person name="Comandatore F."/>
            <person name="Degli Esposti M."/>
            <person name="Ricci I."/>
            <person name="Alma A."/>
            <person name="Favia G."/>
            <person name="Bandi C."/>
            <person name="Daffonchio D."/>
        </authorList>
    </citation>
    <scope>NUCLEOTIDE SEQUENCE [LARGE SCALE GENOMIC DNA]</scope>
    <source>
        <strain evidence="1 2">SF2.1</strain>
    </source>
</reference>